<dbReference type="EMBL" id="LFZN01000310">
    <property type="protein sequence ID" value="KXS94231.1"/>
    <property type="molecule type" value="Genomic_DNA"/>
</dbReference>
<evidence type="ECO:0000313" key="1">
    <source>
        <dbReference type="EMBL" id="KXS94231.1"/>
    </source>
</evidence>
<dbReference type="OrthoDB" id="10549442at2759"/>
<organism evidence="1 2">
    <name type="scientific">Pseudocercospora eumusae</name>
    <dbReference type="NCBI Taxonomy" id="321146"/>
    <lineage>
        <taxon>Eukaryota</taxon>
        <taxon>Fungi</taxon>
        <taxon>Dikarya</taxon>
        <taxon>Ascomycota</taxon>
        <taxon>Pezizomycotina</taxon>
        <taxon>Dothideomycetes</taxon>
        <taxon>Dothideomycetidae</taxon>
        <taxon>Mycosphaerellales</taxon>
        <taxon>Mycosphaerellaceae</taxon>
        <taxon>Pseudocercospora</taxon>
    </lineage>
</organism>
<proteinExistence type="predicted"/>
<protein>
    <submittedName>
        <fullName evidence="1">Uncharacterized protein</fullName>
    </submittedName>
</protein>
<accession>A0A139GVN2</accession>
<comment type="caution">
    <text evidence="1">The sequence shown here is derived from an EMBL/GenBank/DDBJ whole genome shotgun (WGS) entry which is preliminary data.</text>
</comment>
<dbReference type="Proteomes" id="UP000070133">
    <property type="component" value="Unassembled WGS sequence"/>
</dbReference>
<dbReference type="AlphaFoldDB" id="A0A139GVN2"/>
<gene>
    <name evidence="1" type="ORF">AC578_10926</name>
</gene>
<sequence length="91" mass="9994">MSHSNVMELVEETLTKATPQDDEQATELVAELLGIGGDEWVVRTVNVCLTKVSAQGLEGEKNRIALEITIQDTTTLHSRKISKAFDINPTN</sequence>
<keyword evidence="2" id="KW-1185">Reference proteome</keyword>
<reference evidence="1 2" key="1">
    <citation type="submission" date="2015-07" db="EMBL/GenBank/DDBJ databases">
        <title>Comparative genomics of the Sigatoka disease complex on banana suggests a link between parallel evolutionary changes in Pseudocercospora fijiensis and Pseudocercospora eumusae and increased virulence on the banana host.</title>
        <authorList>
            <person name="Chang T.-C."/>
            <person name="Salvucci A."/>
            <person name="Crous P.W."/>
            <person name="Stergiopoulos I."/>
        </authorList>
    </citation>
    <scope>NUCLEOTIDE SEQUENCE [LARGE SCALE GENOMIC DNA]</scope>
    <source>
        <strain evidence="1 2">CBS 114824</strain>
    </source>
</reference>
<evidence type="ECO:0000313" key="2">
    <source>
        <dbReference type="Proteomes" id="UP000070133"/>
    </source>
</evidence>
<name>A0A139GVN2_9PEZI</name>